<dbReference type="EMBL" id="GDIP01233489">
    <property type="protein sequence ID" value="JAI89912.1"/>
    <property type="molecule type" value="Transcribed_RNA"/>
</dbReference>
<dbReference type="InterPro" id="IPR000618">
    <property type="entry name" value="Insect_cuticle"/>
</dbReference>
<protein>
    <recommendedName>
        <fullName evidence="4">Cuticular protein</fullName>
    </recommendedName>
</protein>
<evidence type="ECO:0008006" key="4">
    <source>
        <dbReference type="Google" id="ProtNLM"/>
    </source>
</evidence>
<feature type="signal peptide" evidence="2">
    <location>
        <begin position="1"/>
        <end position="22"/>
    </location>
</feature>
<dbReference type="GO" id="GO:0008010">
    <property type="term" value="F:structural constituent of chitin-based larval cuticle"/>
    <property type="evidence" value="ECO:0007669"/>
    <property type="project" value="TreeGrafter"/>
</dbReference>
<evidence type="ECO:0000256" key="1">
    <source>
        <dbReference type="PROSITE-ProRule" id="PRU00497"/>
    </source>
</evidence>
<evidence type="ECO:0000313" key="3">
    <source>
        <dbReference type="EMBL" id="JAI89912.1"/>
    </source>
</evidence>
<dbReference type="AlphaFoldDB" id="A0A0N7ZLK6"/>
<accession>A0A0N7ZLK6</accession>
<dbReference type="GO" id="GO:0062129">
    <property type="term" value="C:chitin-based extracellular matrix"/>
    <property type="evidence" value="ECO:0007669"/>
    <property type="project" value="TreeGrafter"/>
</dbReference>
<evidence type="ECO:0000256" key="2">
    <source>
        <dbReference type="SAM" id="SignalP"/>
    </source>
</evidence>
<keyword evidence="2" id="KW-0732">Signal</keyword>
<dbReference type="PROSITE" id="PS51155">
    <property type="entry name" value="CHIT_BIND_RR_2"/>
    <property type="match status" value="1"/>
</dbReference>
<dbReference type="EMBL" id="GDIP01221946">
    <property type="protein sequence ID" value="JAJ01456.1"/>
    <property type="molecule type" value="Transcribed_RNA"/>
</dbReference>
<dbReference type="PANTHER" id="PTHR10380:SF234">
    <property type="entry name" value="CUTICULAR PROTEIN 97EA, ISOFORM A"/>
    <property type="match status" value="1"/>
</dbReference>
<sequence length="431" mass="47279">MISSIVRRPLMMLLFAVAYSLASPANYVTSKSSTTSYPGPAVTILKQINQLNDDGSYTFGFEASDGSFRVENMDVNGYMTGKYGYIDSYGKAQETEYAAGKMSGQSVGFQARGTLLNEGVRSSQPFPFIRTSPKSVEQKALDYQYTSVDDDEDGFPDPSPARDINYNAGVVRISSPAKETYDIQPTVVRVANPHTSPLLDVSVVAPARKNKEAGTVRFVSSAKNSYENPSTAIRVADPYDAAVSDIRVLTPTKTVSQVAIPNVRVPVRSSSRRTNNVVRLIDQNDDAYVKKNNVRVTAPTRISYDQAPAAIRAVNRETATYDSFPIVKQTVEPSKTIKEVAQVAVPVVRLASSGYGKSSGRSTSRLDEFLRSLKTNNRNSDNEYNAYQSGSSDLIIQNDFESQEVFQSVQDFQPIQDDAISVDSFGFTRII</sequence>
<keyword evidence="1" id="KW-0193">Cuticle</keyword>
<proteinExistence type="predicted"/>
<name>A0A0N7ZLK6_9CRUS</name>
<organism evidence="3">
    <name type="scientific">Daphnia magna</name>
    <dbReference type="NCBI Taxonomy" id="35525"/>
    <lineage>
        <taxon>Eukaryota</taxon>
        <taxon>Metazoa</taxon>
        <taxon>Ecdysozoa</taxon>
        <taxon>Arthropoda</taxon>
        <taxon>Crustacea</taxon>
        <taxon>Branchiopoda</taxon>
        <taxon>Diplostraca</taxon>
        <taxon>Cladocera</taxon>
        <taxon>Anomopoda</taxon>
        <taxon>Daphniidae</taxon>
        <taxon>Daphnia</taxon>
    </lineage>
</organism>
<dbReference type="OrthoDB" id="6436213at2759"/>
<dbReference type="InterPro" id="IPR050468">
    <property type="entry name" value="Cuticle_Struct_Prot"/>
</dbReference>
<dbReference type="Pfam" id="PF00379">
    <property type="entry name" value="Chitin_bind_4"/>
    <property type="match status" value="1"/>
</dbReference>
<feature type="chain" id="PRO_5013460277" description="Cuticular protein" evidence="2">
    <location>
        <begin position="23"/>
        <end position="431"/>
    </location>
</feature>
<dbReference type="PANTHER" id="PTHR10380">
    <property type="entry name" value="CUTICLE PROTEIN"/>
    <property type="match status" value="1"/>
</dbReference>
<reference evidence="3" key="1">
    <citation type="submission" date="2015-10" db="EMBL/GenBank/DDBJ databases">
        <title>Daphnia magna gene sets from two clonal populations assembled and annotated with EvidentialGene.</title>
        <authorList>
            <person name="Gilbert D."/>
            <person name="Podicheti R."/>
            <person name="Orsini L."/>
            <person name="Colbourne J."/>
            <person name="Pfrender M."/>
        </authorList>
    </citation>
    <scope>NUCLEOTIDE SEQUENCE</scope>
</reference>
<reference evidence="3" key="2">
    <citation type="submission" date="2015-10" db="EMBL/GenBank/DDBJ databases">
        <authorList>
            <person name="Gilbert D.G."/>
        </authorList>
    </citation>
    <scope>NUCLEOTIDE SEQUENCE</scope>
</reference>